<gene>
    <name evidence="2" type="ORF">NDU88_004455</name>
</gene>
<organism evidence="2 3">
    <name type="scientific">Pleurodeles waltl</name>
    <name type="common">Iberian ribbed newt</name>
    <dbReference type="NCBI Taxonomy" id="8319"/>
    <lineage>
        <taxon>Eukaryota</taxon>
        <taxon>Metazoa</taxon>
        <taxon>Chordata</taxon>
        <taxon>Craniata</taxon>
        <taxon>Vertebrata</taxon>
        <taxon>Euteleostomi</taxon>
        <taxon>Amphibia</taxon>
        <taxon>Batrachia</taxon>
        <taxon>Caudata</taxon>
        <taxon>Salamandroidea</taxon>
        <taxon>Salamandridae</taxon>
        <taxon>Pleurodelinae</taxon>
        <taxon>Pleurodeles</taxon>
    </lineage>
</organism>
<evidence type="ECO:0000313" key="2">
    <source>
        <dbReference type="EMBL" id="KAJ1126042.1"/>
    </source>
</evidence>
<protein>
    <submittedName>
        <fullName evidence="2">Uncharacterized protein</fullName>
    </submittedName>
</protein>
<accession>A0AAV7PCJ6</accession>
<keyword evidence="3" id="KW-1185">Reference proteome</keyword>
<proteinExistence type="predicted"/>
<dbReference type="AlphaFoldDB" id="A0AAV7PCJ6"/>
<dbReference type="EMBL" id="JANPWB010000011">
    <property type="protein sequence ID" value="KAJ1126042.1"/>
    <property type="molecule type" value="Genomic_DNA"/>
</dbReference>
<sequence length="311" mass="33165">MSLPPRYPKHTTVRRNLTARQEKTVDHAPFYRGDTEAGVVASRTFILGGLVQVVQLCLPRHVARRENAVQLLRETGRVDLLQEHALSQVRPMPAAGGSSLRLLGGASGSRCCGKWGGRSHIRRAASAGRSRAKGQRPLDRPSQADVGSLKVPQLACRKRASKRSDVVPPQGKARCNVVSGARGRGEAHINAWAMSGKGRGRGGALASTSERCEAKGLLMMGRGWDEEGKMAGSSSSRTVGRGEGLYKAADNWLAEYMGPHPQHHVRQGAELGQAGPLLAGHPSAIGLSSSESRALTETSERDGVQVLLRSG</sequence>
<feature type="region of interest" description="Disordered" evidence="1">
    <location>
        <begin position="122"/>
        <end position="153"/>
    </location>
</feature>
<dbReference type="Proteomes" id="UP001066276">
    <property type="component" value="Chromosome 7"/>
</dbReference>
<comment type="caution">
    <text evidence="2">The sequence shown here is derived from an EMBL/GenBank/DDBJ whole genome shotgun (WGS) entry which is preliminary data.</text>
</comment>
<evidence type="ECO:0000256" key="1">
    <source>
        <dbReference type="SAM" id="MobiDB-lite"/>
    </source>
</evidence>
<name>A0AAV7PCJ6_PLEWA</name>
<reference evidence="2" key="1">
    <citation type="journal article" date="2022" name="bioRxiv">
        <title>Sequencing and chromosome-scale assembly of the giantPleurodeles waltlgenome.</title>
        <authorList>
            <person name="Brown T."/>
            <person name="Elewa A."/>
            <person name="Iarovenko S."/>
            <person name="Subramanian E."/>
            <person name="Araus A.J."/>
            <person name="Petzold A."/>
            <person name="Susuki M."/>
            <person name="Suzuki K.-i.T."/>
            <person name="Hayashi T."/>
            <person name="Toyoda A."/>
            <person name="Oliveira C."/>
            <person name="Osipova E."/>
            <person name="Leigh N.D."/>
            <person name="Simon A."/>
            <person name="Yun M.H."/>
        </authorList>
    </citation>
    <scope>NUCLEOTIDE SEQUENCE</scope>
    <source>
        <strain evidence="2">20211129_DDA</strain>
        <tissue evidence="2">Liver</tissue>
    </source>
</reference>
<evidence type="ECO:0000313" key="3">
    <source>
        <dbReference type="Proteomes" id="UP001066276"/>
    </source>
</evidence>